<proteinExistence type="predicted"/>
<dbReference type="CDD" id="cd00077">
    <property type="entry name" value="HDc"/>
    <property type="match status" value="1"/>
</dbReference>
<dbReference type="InterPro" id="IPR006674">
    <property type="entry name" value="HD_domain"/>
</dbReference>
<protein>
    <recommendedName>
        <fullName evidence="1">HD domain-containing protein</fullName>
    </recommendedName>
</protein>
<dbReference type="InterPro" id="IPR003607">
    <property type="entry name" value="HD/PDEase_dom"/>
</dbReference>
<reference evidence="2 3" key="1">
    <citation type="submission" date="2017-06" db="EMBL/GenBank/DDBJ databases">
        <title>Novel microbial phyla capable of carbon fixation and sulfur reduction in deep-sea sediments.</title>
        <authorList>
            <person name="Huang J."/>
            <person name="Baker B."/>
            <person name="Wang Y."/>
        </authorList>
    </citation>
    <scope>NUCLEOTIDE SEQUENCE [LARGE SCALE GENOMIC DNA]</scope>
    <source>
        <strain evidence="2">B3_LCP</strain>
    </source>
</reference>
<name>A0A532V3P8_UNCL8</name>
<gene>
    <name evidence="2" type="ORF">CEE37_04400</name>
</gene>
<dbReference type="Pfam" id="PF01966">
    <property type="entry name" value="HD"/>
    <property type="match status" value="1"/>
</dbReference>
<dbReference type="AlphaFoldDB" id="A0A532V3P8"/>
<feature type="domain" description="HD" evidence="1">
    <location>
        <begin position="60"/>
        <end position="168"/>
    </location>
</feature>
<evidence type="ECO:0000259" key="1">
    <source>
        <dbReference type="Pfam" id="PF01966"/>
    </source>
</evidence>
<dbReference type="Gene3D" id="1.10.3210.10">
    <property type="entry name" value="Hypothetical protein af1432"/>
    <property type="match status" value="1"/>
</dbReference>
<dbReference type="EMBL" id="NJBN01000002">
    <property type="protein sequence ID" value="TKJ41815.1"/>
    <property type="molecule type" value="Genomic_DNA"/>
</dbReference>
<dbReference type="InterPro" id="IPR006675">
    <property type="entry name" value="HDIG_dom"/>
</dbReference>
<accession>A0A532V3P8</accession>
<organism evidence="2 3">
    <name type="scientific">candidate division LCP-89 bacterium B3_LCP</name>
    <dbReference type="NCBI Taxonomy" id="2012998"/>
    <lineage>
        <taxon>Bacteria</taxon>
        <taxon>Pseudomonadati</taxon>
        <taxon>Bacteria division LCP-89</taxon>
    </lineage>
</organism>
<comment type="caution">
    <text evidence="2">The sequence shown here is derived from an EMBL/GenBank/DDBJ whole genome shotgun (WGS) entry which is preliminary data.</text>
</comment>
<dbReference type="Proteomes" id="UP000319619">
    <property type="component" value="Unassembled WGS sequence"/>
</dbReference>
<evidence type="ECO:0000313" key="2">
    <source>
        <dbReference type="EMBL" id="TKJ41815.1"/>
    </source>
</evidence>
<dbReference type="NCBIfam" id="TIGR00277">
    <property type="entry name" value="HDIG"/>
    <property type="match status" value="1"/>
</dbReference>
<evidence type="ECO:0000313" key="3">
    <source>
        <dbReference type="Proteomes" id="UP000319619"/>
    </source>
</evidence>
<sequence length="178" mass="19909">MDGKLLELFPEIEEIKDTAIREKTLDTLTDAMKSGGWNYTDLDIVPFTLLIEGIGVSFRQHTRAVTQMAIACARIMDQQYREHYRINFDYLIAGAILHDVGKLLEYRRTDSGFVKSACGKLLRHPFSGAGLCTKHGLPDEVVHIVAVHAKEGAGGYRSPEAVAVHHADFINFEPLRDL</sequence>
<dbReference type="SUPFAM" id="SSF109604">
    <property type="entry name" value="HD-domain/PDEase-like"/>
    <property type="match status" value="1"/>
</dbReference>